<dbReference type="Proteomes" id="UP000187203">
    <property type="component" value="Unassembled WGS sequence"/>
</dbReference>
<protein>
    <recommendedName>
        <fullName evidence="1">KIB1-4 beta-propeller domain-containing protein</fullName>
    </recommendedName>
</protein>
<evidence type="ECO:0000313" key="3">
    <source>
        <dbReference type="Proteomes" id="UP000187203"/>
    </source>
</evidence>
<dbReference type="PANTHER" id="PTHR44259">
    <property type="entry name" value="OS07G0183000 PROTEIN-RELATED"/>
    <property type="match status" value="1"/>
</dbReference>
<dbReference type="Pfam" id="PF03478">
    <property type="entry name" value="Beta-prop_KIB1-4"/>
    <property type="match status" value="1"/>
</dbReference>
<organism evidence="2 3">
    <name type="scientific">Corchorus olitorius</name>
    <dbReference type="NCBI Taxonomy" id="93759"/>
    <lineage>
        <taxon>Eukaryota</taxon>
        <taxon>Viridiplantae</taxon>
        <taxon>Streptophyta</taxon>
        <taxon>Embryophyta</taxon>
        <taxon>Tracheophyta</taxon>
        <taxon>Spermatophyta</taxon>
        <taxon>Magnoliopsida</taxon>
        <taxon>eudicotyledons</taxon>
        <taxon>Gunneridae</taxon>
        <taxon>Pentapetalae</taxon>
        <taxon>rosids</taxon>
        <taxon>malvids</taxon>
        <taxon>Malvales</taxon>
        <taxon>Malvaceae</taxon>
        <taxon>Grewioideae</taxon>
        <taxon>Apeibeae</taxon>
        <taxon>Corchorus</taxon>
    </lineage>
</organism>
<accession>A0A1R3KJA9</accession>
<dbReference type="InterPro" id="IPR005174">
    <property type="entry name" value="KIB1-4_b-propeller"/>
</dbReference>
<dbReference type="EMBL" id="AWUE01013416">
    <property type="protein sequence ID" value="OMP07088.1"/>
    <property type="molecule type" value="Genomic_DNA"/>
</dbReference>
<comment type="caution">
    <text evidence="2">The sequence shown here is derived from an EMBL/GenBank/DDBJ whole genome shotgun (WGS) entry which is preliminary data.</text>
</comment>
<keyword evidence="3" id="KW-1185">Reference proteome</keyword>
<dbReference type="InterPro" id="IPR050942">
    <property type="entry name" value="F-box_BR-signaling"/>
</dbReference>
<dbReference type="AlphaFoldDB" id="A0A1R3KJA9"/>
<evidence type="ECO:0000313" key="2">
    <source>
        <dbReference type="EMBL" id="OMP07088.1"/>
    </source>
</evidence>
<reference evidence="3" key="1">
    <citation type="submission" date="2013-09" db="EMBL/GenBank/DDBJ databases">
        <title>Corchorus olitorius genome sequencing.</title>
        <authorList>
            <person name="Alam M."/>
            <person name="Haque M.S."/>
            <person name="Islam M.S."/>
            <person name="Emdad E.M."/>
            <person name="Islam M.M."/>
            <person name="Ahmed B."/>
            <person name="Halim A."/>
            <person name="Hossen Q.M.M."/>
            <person name="Hossain M.Z."/>
            <person name="Ahmed R."/>
            <person name="Khan M.M."/>
            <person name="Islam R."/>
            <person name="Rashid M.M."/>
            <person name="Khan S.A."/>
            <person name="Rahman M.S."/>
            <person name="Alam M."/>
            <person name="Yahiya A.S."/>
            <person name="Khan M.S."/>
            <person name="Azam M.S."/>
            <person name="Haque T."/>
            <person name="Lashkar M.Z.H."/>
            <person name="Akhand A.I."/>
            <person name="Morshed G."/>
            <person name="Roy S."/>
            <person name="Uddin K.S."/>
            <person name="Rabeya T."/>
            <person name="Hossain A.S."/>
            <person name="Chowdhury A."/>
            <person name="Snigdha A.R."/>
            <person name="Mortoza M.S."/>
            <person name="Matin S.A."/>
            <person name="Hoque S.M.E."/>
            <person name="Islam M.K."/>
            <person name="Roy D.K."/>
            <person name="Haider R."/>
            <person name="Moosa M.M."/>
            <person name="Elias S.M."/>
            <person name="Hasan A.M."/>
            <person name="Jahan S."/>
            <person name="Shafiuddin M."/>
            <person name="Mahmood N."/>
            <person name="Shommy N.S."/>
        </authorList>
    </citation>
    <scope>NUCLEOTIDE SEQUENCE [LARGE SCALE GENOMIC DNA]</scope>
    <source>
        <strain evidence="3">cv. O-4</strain>
    </source>
</reference>
<gene>
    <name evidence="2" type="ORF">COLO4_07643</name>
</gene>
<proteinExistence type="predicted"/>
<evidence type="ECO:0000259" key="1">
    <source>
        <dbReference type="Pfam" id="PF03478"/>
    </source>
</evidence>
<dbReference type="PANTHER" id="PTHR44259:SF114">
    <property type="entry name" value="OS06G0707300 PROTEIN"/>
    <property type="match status" value="1"/>
</dbReference>
<feature type="domain" description="KIB1-4 beta-propeller" evidence="1">
    <location>
        <begin position="45"/>
        <end position="315"/>
    </location>
</feature>
<dbReference type="OrthoDB" id="1519185at2759"/>
<sequence length="434" mass="50338">MKKVCKRWNSIAIGDDTRKKRCVLNESRPQPPFLLVPEGRSFWRLYSVTQSKILHFQFQTPFPNLCIAGSSRGWLILADRSLEITLFNPFSDKVIILPPAPARAARDHYGIDWSISKAILSSDPVLHPYDFEVAVIYEPRYRLGVYKSSERAWITSMVHYDDLICHKGKIHVVNYQIGIANLLIVSDHLSRRLISALVPVIRTPSTSRSRRYLLARRGYSRSYVYLVENGDGDLLLIERFFHTTYPFPTRKFELHKFVPNNPEGLPELVKIEDIGENAVFLGRHESIMVPTRHFPELQRNCIYYSLNHDDAGMFNLDDGCVQRYDVNNLRYNVVWIMPTLTCRDNIKWRNLQMWLEFLQASKSKCVFKHFQSSIHFTLHGALLFQVKLSDKEMTQHIQVGLLAFEDALKGGFEDFKAELDATKLRLQDSLDETN</sequence>
<name>A0A1R3KJA9_9ROSI</name>
<dbReference type="SUPFAM" id="SSF81383">
    <property type="entry name" value="F-box domain"/>
    <property type="match status" value="1"/>
</dbReference>
<dbReference type="STRING" id="93759.A0A1R3KJA9"/>
<dbReference type="InterPro" id="IPR036047">
    <property type="entry name" value="F-box-like_dom_sf"/>
</dbReference>